<proteinExistence type="predicted"/>
<feature type="compositionally biased region" description="Acidic residues" evidence="1">
    <location>
        <begin position="233"/>
        <end position="243"/>
    </location>
</feature>
<keyword evidence="2" id="KW-0732">Signal</keyword>
<dbReference type="EMBL" id="JAVHNS010000007">
    <property type="protein sequence ID" value="KAK6348952.1"/>
    <property type="molecule type" value="Genomic_DNA"/>
</dbReference>
<protein>
    <submittedName>
        <fullName evidence="3">Uncharacterized protein</fullName>
    </submittedName>
</protein>
<organism evidence="3 4">
    <name type="scientific">Orbilia blumenaviensis</name>
    <dbReference type="NCBI Taxonomy" id="1796055"/>
    <lineage>
        <taxon>Eukaryota</taxon>
        <taxon>Fungi</taxon>
        <taxon>Dikarya</taxon>
        <taxon>Ascomycota</taxon>
        <taxon>Pezizomycotina</taxon>
        <taxon>Orbiliomycetes</taxon>
        <taxon>Orbiliales</taxon>
        <taxon>Orbiliaceae</taxon>
        <taxon>Orbilia</taxon>
    </lineage>
</organism>
<keyword evidence="4" id="KW-1185">Reference proteome</keyword>
<evidence type="ECO:0000313" key="3">
    <source>
        <dbReference type="EMBL" id="KAK6348952.1"/>
    </source>
</evidence>
<feature type="region of interest" description="Disordered" evidence="1">
    <location>
        <begin position="115"/>
        <end position="135"/>
    </location>
</feature>
<evidence type="ECO:0000256" key="1">
    <source>
        <dbReference type="SAM" id="MobiDB-lite"/>
    </source>
</evidence>
<accession>A0AAV9UWR1</accession>
<evidence type="ECO:0000313" key="4">
    <source>
        <dbReference type="Proteomes" id="UP001373714"/>
    </source>
</evidence>
<comment type="caution">
    <text evidence="3">The sequence shown here is derived from an EMBL/GenBank/DDBJ whole genome shotgun (WGS) entry which is preliminary data.</text>
</comment>
<sequence length="255" mass="28305">MQLTAGVLSALLLASSAIPSVVAQRWDRERERERGRGWERTTTIFRTRIFWETTTEKTTYLSTTTITSIRPTVIEENRRTTITSTTTRKRIAKADAAETVTVTTTVSSCAATTATLETKEPSPTSEQKEDPYSTCPPVATVTAERKCDSSKPECPRERRCVAGQPRIIYGCNCSTAPPRTTTISTRCPEECCGGYGYPRYDKLEICTGTMTAPPKSEETSLDRPPKLPPITVSDDEQEPEEPQEPEKPETEKAED</sequence>
<feature type="compositionally biased region" description="Basic and acidic residues" evidence="1">
    <location>
        <begin position="215"/>
        <end position="225"/>
    </location>
</feature>
<dbReference type="Proteomes" id="UP001373714">
    <property type="component" value="Unassembled WGS sequence"/>
</dbReference>
<dbReference type="AlphaFoldDB" id="A0AAV9UWR1"/>
<feature type="region of interest" description="Disordered" evidence="1">
    <location>
        <begin position="209"/>
        <end position="255"/>
    </location>
</feature>
<name>A0AAV9UWR1_9PEZI</name>
<feature type="signal peptide" evidence="2">
    <location>
        <begin position="1"/>
        <end position="23"/>
    </location>
</feature>
<feature type="compositionally biased region" description="Basic and acidic residues" evidence="1">
    <location>
        <begin position="244"/>
        <end position="255"/>
    </location>
</feature>
<gene>
    <name evidence="3" type="ORF">TWF730_009713</name>
</gene>
<reference evidence="3 4" key="1">
    <citation type="submission" date="2019-10" db="EMBL/GenBank/DDBJ databases">
        <authorList>
            <person name="Palmer J.M."/>
        </authorList>
    </citation>
    <scope>NUCLEOTIDE SEQUENCE [LARGE SCALE GENOMIC DNA]</scope>
    <source>
        <strain evidence="3 4">TWF730</strain>
    </source>
</reference>
<feature type="chain" id="PRO_5043552867" evidence="2">
    <location>
        <begin position="24"/>
        <end position="255"/>
    </location>
</feature>
<evidence type="ECO:0000256" key="2">
    <source>
        <dbReference type="SAM" id="SignalP"/>
    </source>
</evidence>